<reference evidence="1" key="1">
    <citation type="submission" date="2019-08" db="EMBL/GenBank/DDBJ databases">
        <authorList>
            <person name="Kucharzyk K."/>
            <person name="Murdoch R.W."/>
            <person name="Higgins S."/>
            <person name="Loffler F."/>
        </authorList>
    </citation>
    <scope>NUCLEOTIDE SEQUENCE</scope>
</reference>
<gene>
    <name evidence="1" type="ORF">SDC9_58657</name>
</gene>
<dbReference type="AlphaFoldDB" id="A0A644X807"/>
<evidence type="ECO:0000313" key="1">
    <source>
        <dbReference type="EMBL" id="MPM12305.1"/>
    </source>
</evidence>
<dbReference type="InterPro" id="IPR027417">
    <property type="entry name" value="P-loop_NTPase"/>
</dbReference>
<dbReference type="SUPFAM" id="SSF52540">
    <property type="entry name" value="P-loop containing nucleoside triphosphate hydrolases"/>
    <property type="match status" value="1"/>
</dbReference>
<sequence>MKIETALQKLHHCKVPELKDYTTLNKITEAAFYYPSPLKEQLTCEKCRFILFSAPGAVGKTALAKHIAYEYGGLYWNIGAKPVGDTAFAGAITHAVGVGNGAQQDALYASLRSGDSLIVLDAFDEAALLSKKEGVRDFLIEIGNILPNADVPSIVLTARTEMAQYIRDVCEEHGFSLACYELDYFEEENASDFIEKYLSFKNVSLNAAQKSSIFNYIEDIKRRIGDQVQIRQFIGYAQVLSILARQFEQAFKSVSGKAPQLSDHVDRANFLIYDIIQNLLEREQEKLKAFKDHIRGKYQGRENIVDILYSKQEQIVRLFYYTLTGGISLDDVFVCKSLLPEDQMTYLQLLKEWLPQHVFLDNGKLMPIFNDYMLAEALLNSELELFAETYQELESTSTKLPTRVFMECYLAMNNNCVNSDHIYFLDMAYSSQASTESKVFCDIGVLGADEEEKNSPLYMTFITNQGGHEEHQTIKIQCPENEPICLNRAENINVCVEGKVRLVSRFSQDVIIREASIECDQLALEAQEISFETYEKEENRLIIHKEISRTPISKIYVKGTKELRVELPQESNEIYKGAFYEFNDYLFSFDVDDEADLNGDEDEQFIHGLKKVLEQFKTDKYNSDPAKYKEKIDARCHTGVKARVLQFLKDENLIYEDGMMYKCRLTKMDELGISRVAYLQAKKEQLMPIYNTYRTWCKEHK</sequence>
<dbReference type="EMBL" id="VSSQ01001953">
    <property type="protein sequence ID" value="MPM12305.1"/>
    <property type="molecule type" value="Genomic_DNA"/>
</dbReference>
<proteinExistence type="predicted"/>
<organism evidence="1">
    <name type="scientific">bioreactor metagenome</name>
    <dbReference type="NCBI Taxonomy" id="1076179"/>
    <lineage>
        <taxon>unclassified sequences</taxon>
        <taxon>metagenomes</taxon>
        <taxon>ecological metagenomes</taxon>
    </lineage>
</organism>
<comment type="caution">
    <text evidence="1">The sequence shown here is derived from an EMBL/GenBank/DDBJ whole genome shotgun (WGS) entry which is preliminary data.</text>
</comment>
<accession>A0A644X807</accession>
<protein>
    <submittedName>
        <fullName evidence="1">Uncharacterized protein</fullName>
    </submittedName>
</protein>
<name>A0A644X807_9ZZZZ</name>